<name>A0ABT2H945_9MICO</name>
<organism evidence="1 2">
    <name type="scientific">Herbiconiux daphne</name>
    <dbReference type="NCBI Taxonomy" id="2970914"/>
    <lineage>
        <taxon>Bacteria</taxon>
        <taxon>Bacillati</taxon>
        <taxon>Actinomycetota</taxon>
        <taxon>Actinomycetes</taxon>
        <taxon>Micrococcales</taxon>
        <taxon>Microbacteriaceae</taxon>
        <taxon>Herbiconiux</taxon>
    </lineage>
</organism>
<protein>
    <submittedName>
        <fullName evidence="1">Uncharacterized protein</fullName>
    </submittedName>
</protein>
<accession>A0ABT2H945</accession>
<reference evidence="1" key="1">
    <citation type="submission" date="2022-08" db="EMBL/GenBank/DDBJ databases">
        <authorList>
            <person name="Deng Y."/>
            <person name="Han X.-F."/>
            <person name="Zhang Y.-Q."/>
        </authorList>
    </citation>
    <scope>NUCLEOTIDE SEQUENCE</scope>
    <source>
        <strain evidence="1">CPCC 203386</strain>
    </source>
</reference>
<comment type="caution">
    <text evidence="1">The sequence shown here is derived from an EMBL/GenBank/DDBJ whole genome shotgun (WGS) entry which is preliminary data.</text>
</comment>
<proteinExistence type="predicted"/>
<evidence type="ECO:0000313" key="2">
    <source>
        <dbReference type="Proteomes" id="UP001165586"/>
    </source>
</evidence>
<dbReference type="Proteomes" id="UP001165586">
    <property type="component" value="Unassembled WGS sequence"/>
</dbReference>
<sequence length="136" mass="15061">MIPASIAEFGNVLMGKPNNKGLTPLEVFTGKGQGEQFEVSGVNDTGSVIKVSLTDLFTIVKGGKTYTFNTLHLGQKRPTKDENGQDVTFTDEYLLWDNTCKPAPRKVAGYVIDAATNKTLSKTNYRRTFFVENYQD</sequence>
<dbReference type="RefSeq" id="WP_259542340.1">
    <property type="nucleotide sequence ID" value="NZ_JANLCJ010000025.1"/>
</dbReference>
<dbReference type="EMBL" id="JANLCJ010000025">
    <property type="protein sequence ID" value="MCS5736418.1"/>
    <property type="molecule type" value="Genomic_DNA"/>
</dbReference>
<keyword evidence="2" id="KW-1185">Reference proteome</keyword>
<gene>
    <name evidence="1" type="ORF">N1032_22035</name>
</gene>
<evidence type="ECO:0000313" key="1">
    <source>
        <dbReference type="EMBL" id="MCS5736418.1"/>
    </source>
</evidence>